<name>A0AAV5GEH3_9BASI</name>
<protein>
    <recommendedName>
        <fullName evidence="8">ATP12-domain-containing protein</fullName>
    </recommendedName>
</protein>
<dbReference type="InterPro" id="IPR042272">
    <property type="entry name" value="ATP12_ATP_synth-F1-assembly_N"/>
</dbReference>
<proteinExistence type="inferred from homology"/>
<keyword evidence="3" id="KW-0809">Transit peptide</keyword>
<organism evidence="6 7">
    <name type="scientific">Rhodotorula paludigena</name>
    <dbReference type="NCBI Taxonomy" id="86838"/>
    <lineage>
        <taxon>Eukaryota</taxon>
        <taxon>Fungi</taxon>
        <taxon>Dikarya</taxon>
        <taxon>Basidiomycota</taxon>
        <taxon>Pucciniomycotina</taxon>
        <taxon>Microbotryomycetes</taxon>
        <taxon>Sporidiobolales</taxon>
        <taxon>Sporidiobolaceae</taxon>
        <taxon>Rhodotorula</taxon>
    </lineage>
</organism>
<dbReference type="PANTHER" id="PTHR21013">
    <property type="entry name" value="ATP SYNTHASE MITOCHONDRIAL F1 COMPLEX ASSEMBLY FACTOR 2/ATP12 PROTEIN, MITOCHONDRIAL PRECURSOR"/>
    <property type="match status" value="1"/>
</dbReference>
<dbReference type="InterPro" id="IPR011419">
    <property type="entry name" value="ATP12_ATP_synth-F1-assembly"/>
</dbReference>
<dbReference type="AlphaFoldDB" id="A0AAV5GEH3"/>
<evidence type="ECO:0000256" key="1">
    <source>
        <dbReference type="ARBA" id="ARBA00004173"/>
    </source>
</evidence>
<sequence>MRPLRQLVGASPRGRRRVADQPHVFLAPHSLEKAEKQMRRFWKTVGVEAREGGAYAVLLDKRTLKTPGGVQMVIPKERLPVALCIADEWENQKNVLKPHTLPMTSIAARALDGLKEKEMRKDVVAYLLRYLDTDTVCFHEASPERLVKLQDAHWKPLIKWVEETYDVKVNLYEGILNTKQPDATILKLGSVVSDFDHFKLAAFERAVLASKSYLIALGLVEGFLSVDQAALAAHVEVQSQIDRWGEVEDTHDVDHQDVRVRLGSAALLVASHPQLA</sequence>
<comment type="similarity">
    <text evidence="2">Belongs to the ATP12 family.</text>
</comment>
<comment type="caution">
    <text evidence="6">The sequence shown here is derived from an EMBL/GenBank/DDBJ whole genome shotgun (WGS) entry which is preliminary data.</text>
</comment>
<evidence type="ECO:0008006" key="8">
    <source>
        <dbReference type="Google" id="ProtNLM"/>
    </source>
</evidence>
<reference evidence="6 7" key="1">
    <citation type="submission" date="2021-12" db="EMBL/GenBank/DDBJ databases">
        <title>High titer production of polyol ester of fatty acids by Rhodotorula paludigena BS15 towards product separation-free biomass refinery.</title>
        <authorList>
            <person name="Mano J."/>
            <person name="Ono H."/>
            <person name="Tanaka T."/>
            <person name="Naito K."/>
            <person name="Sushida H."/>
            <person name="Ike M."/>
            <person name="Tokuyasu K."/>
            <person name="Kitaoka M."/>
        </authorList>
    </citation>
    <scope>NUCLEOTIDE SEQUENCE [LARGE SCALE GENOMIC DNA]</scope>
    <source>
        <strain evidence="6 7">BS15</strain>
    </source>
</reference>
<dbReference type="Gene3D" id="3.30.2180.10">
    <property type="entry name" value="ATP12-like"/>
    <property type="match status" value="1"/>
</dbReference>
<dbReference type="SUPFAM" id="SSF160909">
    <property type="entry name" value="ATP12-like"/>
    <property type="match status" value="1"/>
</dbReference>
<keyword evidence="5" id="KW-0143">Chaperone</keyword>
<evidence type="ECO:0000313" key="6">
    <source>
        <dbReference type="EMBL" id="GJN88638.1"/>
    </source>
</evidence>
<dbReference type="GO" id="GO:0005739">
    <property type="term" value="C:mitochondrion"/>
    <property type="evidence" value="ECO:0007669"/>
    <property type="project" value="UniProtKB-SubCell"/>
</dbReference>
<evidence type="ECO:0000256" key="3">
    <source>
        <dbReference type="ARBA" id="ARBA00022946"/>
    </source>
</evidence>
<evidence type="ECO:0000313" key="7">
    <source>
        <dbReference type="Proteomes" id="UP001342314"/>
    </source>
</evidence>
<dbReference type="Gene3D" id="1.10.3580.10">
    <property type="entry name" value="ATP12 ATPase"/>
    <property type="match status" value="1"/>
</dbReference>
<keyword evidence="4" id="KW-0496">Mitochondrion</keyword>
<dbReference type="PANTHER" id="PTHR21013:SF10">
    <property type="entry name" value="ATP SYNTHASE MITOCHONDRIAL F1 COMPLEX ASSEMBLY FACTOR 2"/>
    <property type="match status" value="1"/>
</dbReference>
<dbReference type="EMBL" id="BQKY01000003">
    <property type="protein sequence ID" value="GJN88638.1"/>
    <property type="molecule type" value="Genomic_DNA"/>
</dbReference>
<evidence type="ECO:0000256" key="4">
    <source>
        <dbReference type="ARBA" id="ARBA00023128"/>
    </source>
</evidence>
<evidence type="ECO:0000256" key="5">
    <source>
        <dbReference type="ARBA" id="ARBA00023186"/>
    </source>
</evidence>
<dbReference type="Pfam" id="PF07542">
    <property type="entry name" value="ATP12"/>
    <property type="match status" value="1"/>
</dbReference>
<keyword evidence="7" id="KW-1185">Reference proteome</keyword>
<dbReference type="InterPro" id="IPR023335">
    <property type="entry name" value="ATP12_ortho_dom_sf"/>
</dbReference>
<gene>
    <name evidence="6" type="ORF">Rhopal_001604-T1</name>
</gene>
<accession>A0AAV5GEH3</accession>
<dbReference type="Proteomes" id="UP001342314">
    <property type="component" value="Unassembled WGS sequence"/>
</dbReference>
<dbReference type="GO" id="GO:0033615">
    <property type="term" value="P:mitochondrial proton-transporting ATP synthase complex assembly"/>
    <property type="evidence" value="ECO:0007669"/>
    <property type="project" value="TreeGrafter"/>
</dbReference>
<comment type="subcellular location">
    <subcellularLocation>
        <location evidence="1">Mitochondrion</location>
    </subcellularLocation>
</comment>
<evidence type="ECO:0000256" key="2">
    <source>
        <dbReference type="ARBA" id="ARBA00008231"/>
    </source>
</evidence>